<dbReference type="InterPro" id="IPR001640">
    <property type="entry name" value="Lgt"/>
</dbReference>
<feature type="transmembrane region" description="Helical" evidence="7">
    <location>
        <begin position="49"/>
        <end position="68"/>
    </location>
</feature>
<evidence type="ECO:0000256" key="3">
    <source>
        <dbReference type="ARBA" id="ARBA00022679"/>
    </source>
</evidence>
<dbReference type="Proteomes" id="UP000829647">
    <property type="component" value="Chromosome"/>
</dbReference>
<sequence>MPLPTPTPWTLAIPHGPDYYSIFYVAGFGVNLILLLWEGRSRGYPWRSWLVLLACVALPFIVGTKLLALSAQEWQALVATGQLPASEARSILGGALASGICLPLLRRALGYSRHVYDAFALPLCVALVVQCVGCLLTGCCFGVPTAGNWGLTYAPDTLPYLVQVYQGVLPAGAAHSLPVHPTQGYALLLCAAVATVLLLTRHRQWPGGSWRWLQLGLLLAGRFVLEFWRDPAGEPVGAELHTHAGLALLQLQWALLLTAPLALGWWWRLVRQARHRAPAAEVVPPNFPSRNLLAVAGMLALTAWLGPWALSAPEIVVIKALLLAVLGLEGGALLFRAGGAGWQPGRVALPFGLASLVVVLTSQTPLDSALTPPQKYYTLSGGFSAGRFLREQNSTGCGGATPLEQYRHRYATGTIDFSRTRMAGVYPYGEVHKADRTIGIRLHAGLDHETPLSPDNYSRRTLLAAFNPYVQIDRPRLGIGGGILFGALGYHKYRFGNQISILDLQASVRVGEREKVYGLVEYNYLGYGTANPQQRVGVGTGLGGSRWQLLAGVASAKLYDMPTGASRWSGFVEAGVRPTPAWQLSSFAIFGNPNQQQAGLRISRRIMAR</sequence>
<feature type="transmembrane region" description="Helical" evidence="7">
    <location>
        <begin position="291"/>
        <end position="310"/>
    </location>
</feature>
<dbReference type="PANTHER" id="PTHR30589:SF0">
    <property type="entry name" value="PHOSPHATIDYLGLYCEROL--PROLIPOPROTEIN DIACYLGLYCERYL TRANSFERASE"/>
    <property type="match status" value="1"/>
</dbReference>
<feature type="transmembrane region" description="Helical" evidence="7">
    <location>
        <begin position="118"/>
        <end position="144"/>
    </location>
</feature>
<dbReference type="PANTHER" id="PTHR30589">
    <property type="entry name" value="PROLIPOPROTEIN DIACYLGLYCERYL TRANSFERASE"/>
    <property type="match status" value="1"/>
</dbReference>
<evidence type="ECO:0000256" key="1">
    <source>
        <dbReference type="ARBA" id="ARBA00007150"/>
    </source>
</evidence>
<evidence type="ECO:0000256" key="6">
    <source>
        <dbReference type="ARBA" id="ARBA00023136"/>
    </source>
</evidence>
<protein>
    <submittedName>
        <fullName evidence="8">Prolipoprotein diacylglyceryl transferase</fullName>
    </submittedName>
</protein>
<evidence type="ECO:0000256" key="7">
    <source>
        <dbReference type="SAM" id="Phobius"/>
    </source>
</evidence>
<name>A0ABY4JEC4_9BACT</name>
<evidence type="ECO:0000256" key="5">
    <source>
        <dbReference type="ARBA" id="ARBA00022989"/>
    </source>
</evidence>
<feature type="transmembrane region" description="Helical" evidence="7">
    <location>
        <begin position="249"/>
        <end position="270"/>
    </location>
</feature>
<evidence type="ECO:0000256" key="4">
    <source>
        <dbReference type="ARBA" id="ARBA00022692"/>
    </source>
</evidence>
<keyword evidence="2" id="KW-1003">Cell membrane</keyword>
<feature type="transmembrane region" description="Helical" evidence="7">
    <location>
        <begin position="20"/>
        <end position="37"/>
    </location>
</feature>
<gene>
    <name evidence="8" type="ORF">MWH26_05240</name>
</gene>
<keyword evidence="9" id="KW-1185">Reference proteome</keyword>
<feature type="transmembrane region" description="Helical" evidence="7">
    <location>
        <begin position="88"/>
        <end position="106"/>
    </location>
</feature>
<organism evidence="8 9">
    <name type="scientific">Hymenobacter sublimis</name>
    <dbReference type="NCBI Taxonomy" id="2933777"/>
    <lineage>
        <taxon>Bacteria</taxon>
        <taxon>Pseudomonadati</taxon>
        <taxon>Bacteroidota</taxon>
        <taxon>Cytophagia</taxon>
        <taxon>Cytophagales</taxon>
        <taxon>Hymenobacteraceae</taxon>
        <taxon>Hymenobacter</taxon>
    </lineage>
</organism>
<evidence type="ECO:0000313" key="8">
    <source>
        <dbReference type="EMBL" id="UPL50313.1"/>
    </source>
</evidence>
<dbReference type="RefSeq" id="WP_247976351.1">
    <property type="nucleotide sequence ID" value="NZ_CP095848.1"/>
</dbReference>
<dbReference type="Pfam" id="PF01790">
    <property type="entry name" value="LGT"/>
    <property type="match status" value="1"/>
</dbReference>
<comment type="similarity">
    <text evidence="1">Belongs to the Lgt family.</text>
</comment>
<feature type="transmembrane region" description="Helical" evidence="7">
    <location>
        <begin position="182"/>
        <end position="200"/>
    </location>
</feature>
<dbReference type="GO" id="GO:0016740">
    <property type="term" value="F:transferase activity"/>
    <property type="evidence" value="ECO:0007669"/>
    <property type="project" value="UniProtKB-KW"/>
</dbReference>
<feature type="transmembrane region" description="Helical" evidence="7">
    <location>
        <begin position="212"/>
        <end position="229"/>
    </location>
</feature>
<keyword evidence="6 7" id="KW-0472">Membrane</keyword>
<evidence type="ECO:0000313" key="9">
    <source>
        <dbReference type="Proteomes" id="UP000829647"/>
    </source>
</evidence>
<feature type="transmembrane region" description="Helical" evidence="7">
    <location>
        <begin position="316"/>
        <end position="335"/>
    </location>
</feature>
<reference evidence="8 9" key="1">
    <citation type="submission" date="2022-04" db="EMBL/GenBank/DDBJ databases">
        <title>Hymenobacter sp. isolated from the air.</title>
        <authorList>
            <person name="Won M."/>
            <person name="Lee C.-M."/>
            <person name="Woen H.-Y."/>
            <person name="Kwon S.-W."/>
        </authorList>
    </citation>
    <scope>NUCLEOTIDE SEQUENCE [LARGE SCALE GENOMIC DNA]</scope>
    <source>
        <strain evidence="9">5516 S-25</strain>
    </source>
</reference>
<accession>A0ABY4JEC4</accession>
<keyword evidence="5 7" id="KW-1133">Transmembrane helix</keyword>
<keyword evidence="3 8" id="KW-0808">Transferase</keyword>
<dbReference type="EMBL" id="CP095848">
    <property type="protein sequence ID" value="UPL50313.1"/>
    <property type="molecule type" value="Genomic_DNA"/>
</dbReference>
<proteinExistence type="inferred from homology"/>
<keyword evidence="4 7" id="KW-0812">Transmembrane</keyword>
<evidence type="ECO:0000256" key="2">
    <source>
        <dbReference type="ARBA" id="ARBA00022475"/>
    </source>
</evidence>